<name>A0A6L2NIG0_TANCI</name>
<feature type="domain" description="Transposase-associated" evidence="2">
    <location>
        <begin position="3"/>
        <end position="77"/>
    </location>
</feature>
<evidence type="ECO:0000256" key="1">
    <source>
        <dbReference type="SAM" id="MobiDB-lite"/>
    </source>
</evidence>
<sequence length="175" mass="20009">MDKSWMNIYDRINDTRYEAGVIEFLDFAYRGRDESLAIPCPCRSCNNFRDKNRETMYNHLMQNGITRGYITWNYHGEESDNDDGGGGDDVPFDGSDGGGDDMSDDDLDEMLDNIGQSTWGENWQTRSNSSIPVDKNLNTFHKLLNETHEELYEGCQTFSKFSFVVTILHLKTTSG</sequence>
<dbReference type="EMBL" id="BKCJ010009193">
    <property type="protein sequence ID" value="GEU85850.1"/>
    <property type="molecule type" value="Genomic_DNA"/>
</dbReference>
<dbReference type="InterPro" id="IPR029480">
    <property type="entry name" value="Transpos_assoc"/>
</dbReference>
<comment type="caution">
    <text evidence="3">The sequence shown here is derived from an EMBL/GenBank/DDBJ whole genome shotgun (WGS) entry which is preliminary data.</text>
</comment>
<reference evidence="3" key="1">
    <citation type="journal article" date="2019" name="Sci. Rep.">
        <title>Draft genome of Tanacetum cinerariifolium, the natural source of mosquito coil.</title>
        <authorList>
            <person name="Yamashiro T."/>
            <person name="Shiraishi A."/>
            <person name="Satake H."/>
            <person name="Nakayama K."/>
        </authorList>
    </citation>
    <scope>NUCLEOTIDE SEQUENCE</scope>
</reference>
<dbReference type="AlphaFoldDB" id="A0A6L2NIG0"/>
<protein>
    <recommendedName>
        <fullName evidence="2">Transposase-associated domain-containing protein</fullName>
    </recommendedName>
</protein>
<accession>A0A6L2NIG0</accession>
<proteinExistence type="predicted"/>
<gene>
    <name evidence="3" type="ORF">Tci_057828</name>
</gene>
<feature type="region of interest" description="Disordered" evidence="1">
    <location>
        <begin position="76"/>
        <end position="105"/>
    </location>
</feature>
<evidence type="ECO:0000259" key="2">
    <source>
        <dbReference type="Pfam" id="PF13963"/>
    </source>
</evidence>
<organism evidence="3">
    <name type="scientific">Tanacetum cinerariifolium</name>
    <name type="common">Dalmatian daisy</name>
    <name type="synonym">Chrysanthemum cinerariifolium</name>
    <dbReference type="NCBI Taxonomy" id="118510"/>
    <lineage>
        <taxon>Eukaryota</taxon>
        <taxon>Viridiplantae</taxon>
        <taxon>Streptophyta</taxon>
        <taxon>Embryophyta</taxon>
        <taxon>Tracheophyta</taxon>
        <taxon>Spermatophyta</taxon>
        <taxon>Magnoliopsida</taxon>
        <taxon>eudicotyledons</taxon>
        <taxon>Gunneridae</taxon>
        <taxon>Pentapetalae</taxon>
        <taxon>asterids</taxon>
        <taxon>campanulids</taxon>
        <taxon>Asterales</taxon>
        <taxon>Asteraceae</taxon>
        <taxon>Asteroideae</taxon>
        <taxon>Anthemideae</taxon>
        <taxon>Anthemidinae</taxon>
        <taxon>Tanacetum</taxon>
    </lineage>
</organism>
<dbReference type="Pfam" id="PF13963">
    <property type="entry name" value="Transpos_assoc"/>
    <property type="match status" value="1"/>
</dbReference>
<evidence type="ECO:0000313" key="3">
    <source>
        <dbReference type="EMBL" id="GEU85850.1"/>
    </source>
</evidence>